<dbReference type="SUPFAM" id="SSF53067">
    <property type="entry name" value="Actin-like ATPase domain"/>
    <property type="match status" value="2"/>
</dbReference>
<dbReference type="Gene3D" id="3.30.420.40">
    <property type="match status" value="1"/>
</dbReference>
<dbReference type="InterPro" id="IPR006003">
    <property type="entry name" value="FGGY_RbtK-like"/>
</dbReference>
<dbReference type="KEGG" id="nve:5519081"/>
<dbReference type="PIRSF" id="PIRSF000538">
    <property type="entry name" value="GlpK"/>
    <property type="match status" value="1"/>
</dbReference>
<dbReference type="OMA" id="HKAMWHE"/>
<proteinExistence type="inferred from homology"/>
<protein>
    <recommendedName>
        <fullName evidence="4">FGGY carbohydrate kinase domain-containing protein</fullName>
    </recommendedName>
</protein>
<dbReference type="AlphaFoldDB" id="A7RNK8"/>
<dbReference type="HOGENOM" id="CLU_009281_10_2_1"/>
<comment type="similarity">
    <text evidence="1">Belongs to the FGGY kinase family.</text>
</comment>
<dbReference type="EMBL" id="DS469523">
    <property type="protein sequence ID" value="EDO46944.1"/>
    <property type="molecule type" value="Genomic_DNA"/>
</dbReference>
<keyword evidence="3" id="KW-0418">Kinase</keyword>
<name>A7RNK8_NEMVE</name>
<keyword evidence="8" id="KW-1185">Reference proteome</keyword>
<feature type="domain" description="Carbohydrate kinase FGGY N-terminal" evidence="5">
    <location>
        <begin position="4"/>
        <end position="179"/>
    </location>
</feature>
<dbReference type="PANTHER" id="PTHR43435">
    <property type="entry name" value="RIBULOKINASE"/>
    <property type="match status" value="1"/>
</dbReference>
<dbReference type="InterPro" id="IPR043129">
    <property type="entry name" value="ATPase_NBD"/>
</dbReference>
<evidence type="ECO:0000256" key="2">
    <source>
        <dbReference type="ARBA" id="ARBA00022679"/>
    </source>
</evidence>
<evidence type="ECO:0000259" key="6">
    <source>
        <dbReference type="Pfam" id="PF02782"/>
    </source>
</evidence>
<dbReference type="InterPro" id="IPR018484">
    <property type="entry name" value="FGGY_N"/>
</dbReference>
<evidence type="ECO:0000256" key="1">
    <source>
        <dbReference type="ARBA" id="ARBA00009156"/>
    </source>
</evidence>
<evidence type="ECO:0000256" key="3">
    <source>
        <dbReference type="ARBA" id="ARBA00022777"/>
    </source>
</evidence>
<organism evidence="7 8">
    <name type="scientific">Nematostella vectensis</name>
    <name type="common">Starlet sea anemone</name>
    <dbReference type="NCBI Taxonomy" id="45351"/>
    <lineage>
        <taxon>Eukaryota</taxon>
        <taxon>Metazoa</taxon>
        <taxon>Cnidaria</taxon>
        <taxon>Anthozoa</taxon>
        <taxon>Hexacorallia</taxon>
        <taxon>Actiniaria</taxon>
        <taxon>Edwardsiidae</taxon>
        <taxon>Nematostella</taxon>
    </lineage>
</organism>
<evidence type="ECO:0000256" key="4">
    <source>
        <dbReference type="ARBA" id="ARBA00074355"/>
    </source>
</evidence>
<dbReference type="InParanoid" id="A7RNK8"/>
<dbReference type="GO" id="GO:0019150">
    <property type="term" value="F:D-ribulokinase activity"/>
    <property type="evidence" value="ECO:0000318"/>
    <property type="project" value="GO_Central"/>
</dbReference>
<evidence type="ECO:0000313" key="7">
    <source>
        <dbReference type="EMBL" id="EDO46944.1"/>
    </source>
</evidence>
<dbReference type="Proteomes" id="UP000001593">
    <property type="component" value="Unassembled WGS sequence"/>
</dbReference>
<dbReference type="Pfam" id="PF02782">
    <property type="entry name" value="FGGY_C"/>
    <property type="match status" value="1"/>
</dbReference>
<dbReference type="GO" id="GO:0005737">
    <property type="term" value="C:cytoplasm"/>
    <property type="evidence" value="ECO:0000318"/>
    <property type="project" value="GO_Central"/>
</dbReference>
<dbReference type="InterPro" id="IPR018485">
    <property type="entry name" value="FGGY_C"/>
</dbReference>
<evidence type="ECO:0000259" key="5">
    <source>
        <dbReference type="Pfam" id="PF00370"/>
    </source>
</evidence>
<dbReference type="CDD" id="cd07782">
    <property type="entry name" value="ASKHA_NBD_FGGY_D-RBK"/>
    <property type="match status" value="1"/>
</dbReference>
<dbReference type="PhylomeDB" id="A7RNK8"/>
<dbReference type="eggNOG" id="KOG2517">
    <property type="taxonomic scope" value="Eukaryota"/>
</dbReference>
<keyword evidence="2" id="KW-0808">Transferase</keyword>
<dbReference type="Pfam" id="PF00370">
    <property type="entry name" value="FGGY_N"/>
    <property type="match status" value="1"/>
</dbReference>
<gene>
    <name evidence="7" type="ORF">NEMVEDRAFT_v1g199753</name>
</gene>
<dbReference type="OrthoDB" id="203824at2759"/>
<sequence length="556" mass="60400">MAGYYVGVDVGTASVRAGLLSRDGRLLAHAGTPLKIWHPDGTEVYEQSTKDVWGGVCQVIKKVCSGVDKSLVRGIGFDATCSLAVVGQDGRGLSVSLSGDPQKDIIMWLDHRAISQAGAINQTDHYVLKYVGGLLSPEQQAAKMLWLKENLNETWKKAAKFLDLPEYLTYRATGSFQRSMCSVVSKFNFMGDESQRDKGSSSGWIESYWEAIGLQDLVEEGYTKLGSDFTHPGSVLNQGLSHDAAEEMGLLAGLPVGCSMIDAYAGGLGVIGADISGHSLPCKNQPITSRLALVCGTSTCHIALSEEALFVKGVWGPYFSNMVPGFWLNEGGQTATGKLIDHMIETHPCYDKLKEKAETSGISVYDLLNQQAEKLASERGLSSPAFLTCHFHMLPDFHGNRSPIADADMRGMVCGLNLSTSLDDLAIKYLASIQALAHGTRHIIDSMNVSGHHVSTLFMCGGLTKNTLYVQVHADITGMPCVLPREEDSVLVGSGILGACAARDFSSLQEAMKAMTAVGSIVRPDPRLQKFYEKKHKVFLKMQRDQLEYRQMMVDT</sequence>
<dbReference type="STRING" id="45351.A7RNK8"/>
<reference evidence="7 8" key="1">
    <citation type="journal article" date="2007" name="Science">
        <title>Sea anemone genome reveals ancestral eumetazoan gene repertoire and genomic organization.</title>
        <authorList>
            <person name="Putnam N.H."/>
            <person name="Srivastava M."/>
            <person name="Hellsten U."/>
            <person name="Dirks B."/>
            <person name="Chapman J."/>
            <person name="Salamov A."/>
            <person name="Terry A."/>
            <person name="Shapiro H."/>
            <person name="Lindquist E."/>
            <person name="Kapitonov V.V."/>
            <person name="Jurka J."/>
            <person name="Genikhovich G."/>
            <person name="Grigoriev I.V."/>
            <person name="Lucas S.M."/>
            <person name="Steele R.E."/>
            <person name="Finnerty J.R."/>
            <person name="Technau U."/>
            <person name="Martindale M.Q."/>
            <person name="Rokhsar D.S."/>
        </authorList>
    </citation>
    <scope>NUCLEOTIDE SEQUENCE [LARGE SCALE GENOMIC DNA]</scope>
    <source>
        <strain evidence="8">CH2 X CH6</strain>
    </source>
</reference>
<evidence type="ECO:0000313" key="8">
    <source>
        <dbReference type="Proteomes" id="UP000001593"/>
    </source>
</evidence>
<accession>A7RNK8</accession>
<dbReference type="GO" id="GO:0019321">
    <property type="term" value="P:pentose metabolic process"/>
    <property type="evidence" value="ECO:0000318"/>
    <property type="project" value="GO_Central"/>
</dbReference>
<dbReference type="NCBIfam" id="TIGR01315">
    <property type="entry name" value="5C_CHO_kinase"/>
    <property type="match status" value="1"/>
</dbReference>
<dbReference type="Gene3D" id="1.20.58.2240">
    <property type="match status" value="1"/>
</dbReference>
<feature type="domain" description="Carbohydrate kinase FGGY C-terminal" evidence="6">
    <location>
        <begin position="291"/>
        <end position="502"/>
    </location>
</feature>
<dbReference type="InterPro" id="IPR000577">
    <property type="entry name" value="Carb_kinase_FGGY"/>
</dbReference>
<dbReference type="PANTHER" id="PTHR43435:SF4">
    <property type="entry name" value="FGGY CARBOHYDRATE KINASE DOMAIN-CONTAINING PROTEIN"/>
    <property type="match status" value="1"/>
</dbReference>
<dbReference type="FunFam" id="3.30.420.40:FF:000101">
    <property type="entry name" value="FGGY carbohydrate kinase domain-containing protein"/>
    <property type="match status" value="1"/>
</dbReference>